<dbReference type="Gene3D" id="3.40.50.1390">
    <property type="entry name" value="Resolvase, N-terminal catalytic domain"/>
    <property type="match status" value="1"/>
</dbReference>
<evidence type="ECO:0000313" key="3">
    <source>
        <dbReference type="Proteomes" id="UP000007041"/>
    </source>
</evidence>
<dbReference type="EMBL" id="FP565809">
    <property type="protein sequence ID" value="CBH20935.1"/>
    <property type="molecule type" value="Genomic_DNA"/>
</dbReference>
<dbReference type="Proteomes" id="UP000007041">
    <property type="component" value="Chromosome"/>
</dbReference>
<proteinExistence type="predicted"/>
<dbReference type="InterPro" id="IPR036162">
    <property type="entry name" value="Resolvase-like_N_sf"/>
</dbReference>
<reference evidence="3" key="1">
    <citation type="journal article" date="2010" name="BMC Genomics">
        <title>Clostridium sticklandii, a specialist in amino acid degradation:revisiting its metabolism through its genome sequence.</title>
        <authorList>
            <person name="Fonknechten N."/>
            <person name="Chaussonnerie S."/>
            <person name="Tricot S."/>
            <person name="Lajus A."/>
            <person name="Andreesen J.R."/>
            <person name="Perchat N."/>
            <person name="Pelletier E."/>
            <person name="Gouyvenoux M."/>
            <person name="Barbe V."/>
            <person name="Salanoubat M."/>
            <person name="Le Paslier D."/>
            <person name="Weissenbach J."/>
            <person name="Cohen G.N."/>
            <person name="Kreimeyer A."/>
        </authorList>
    </citation>
    <scope>NUCLEOTIDE SEQUENCE [LARGE SCALE GENOMIC DNA]</scope>
    <source>
        <strain evidence="3">ATCC 12662 / DSM 519 / JCM 1433 / CCUG 9281 / NCIMB 10654 / HF</strain>
    </source>
</reference>
<feature type="domain" description="Resolvase/invertase-type recombinase catalytic" evidence="1">
    <location>
        <begin position="1"/>
        <end position="52"/>
    </location>
</feature>
<dbReference type="Pfam" id="PF00239">
    <property type="entry name" value="Resolvase"/>
    <property type="match status" value="1"/>
</dbReference>
<dbReference type="AlphaFoldDB" id="E3PWX0"/>
<organism evidence="2 3">
    <name type="scientific">Acetoanaerobium sticklandii (strain ATCC 12662 / DSM 519 / JCM 1433 / CCUG 9281 / NCIMB 10654 / HF)</name>
    <name type="common">Clostridium sticklandii</name>
    <dbReference type="NCBI Taxonomy" id="499177"/>
    <lineage>
        <taxon>Bacteria</taxon>
        <taxon>Bacillati</taxon>
        <taxon>Bacillota</taxon>
        <taxon>Clostridia</taxon>
        <taxon>Peptostreptococcales</taxon>
        <taxon>Filifactoraceae</taxon>
        <taxon>Acetoanaerobium</taxon>
    </lineage>
</organism>
<dbReference type="GO" id="GO:0000150">
    <property type="term" value="F:DNA strand exchange activity"/>
    <property type="evidence" value="ECO:0007669"/>
    <property type="project" value="InterPro"/>
</dbReference>
<dbReference type="InterPro" id="IPR006119">
    <property type="entry name" value="Resolv_N"/>
</dbReference>
<dbReference type="SUPFAM" id="SSF53041">
    <property type="entry name" value="Resolvase-like"/>
    <property type="match status" value="1"/>
</dbReference>
<dbReference type="KEGG" id="cst:CLOST_0809"/>
<dbReference type="BioCyc" id="CSTI499177:GJE9-853-MONOMER"/>
<dbReference type="STRING" id="1511.CLOST_0809"/>
<dbReference type="HOGENOM" id="CLU_3025773_0_0_9"/>
<dbReference type="GO" id="GO:0003677">
    <property type="term" value="F:DNA binding"/>
    <property type="evidence" value="ECO:0007669"/>
    <property type="project" value="InterPro"/>
</dbReference>
<evidence type="ECO:0000313" key="2">
    <source>
        <dbReference type="EMBL" id="CBH20935.1"/>
    </source>
</evidence>
<evidence type="ECO:0000259" key="1">
    <source>
        <dbReference type="Pfam" id="PF00239"/>
    </source>
</evidence>
<accession>E3PWX0</accession>
<keyword evidence="3" id="KW-1185">Reference proteome</keyword>
<protein>
    <submittedName>
        <fullName evidence="2">DNA recombinase, putative</fullName>
    </submittedName>
</protein>
<dbReference type="eggNOG" id="COG1961">
    <property type="taxonomic scope" value="Bacteria"/>
</dbReference>
<sequence>MIEDCNAGKIDMIITKSISRSATNTLNCLRFIRELKEKNIPAFFENINADTTR</sequence>
<name>E3PWX0_ACESD</name>
<gene>
    <name evidence="2" type="ordered locus">CLOST_0809</name>
</gene>